<evidence type="ECO:0000256" key="10">
    <source>
        <dbReference type="ARBA" id="ARBA00023136"/>
    </source>
</evidence>
<dbReference type="GO" id="GO:0009245">
    <property type="term" value="P:lipid A biosynthetic process"/>
    <property type="evidence" value="ECO:0007669"/>
    <property type="project" value="UniProtKB-KW"/>
</dbReference>
<protein>
    <submittedName>
        <fullName evidence="13">EamA family transporter</fullName>
    </submittedName>
</protein>
<dbReference type="AlphaFoldDB" id="A0A2I6S9Z1"/>
<proteinExistence type="predicted"/>
<evidence type="ECO:0000259" key="12">
    <source>
        <dbReference type="Pfam" id="PF00892"/>
    </source>
</evidence>
<feature type="transmembrane region" description="Helical" evidence="11">
    <location>
        <begin position="61"/>
        <end position="83"/>
    </location>
</feature>
<keyword evidence="8 11" id="KW-1133">Transmembrane helix</keyword>
<evidence type="ECO:0000256" key="8">
    <source>
        <dbReference type="ARBA" id="ARBA00022989"/>
    </source>
</evidence>
<evidence type="ECO:0000256" key="1">
    <source>
        <dbReference type="ARBA" id="ARBA00004651"/>
    </source>
</evidence>
<dbReference type="Proteomes" id="UP000242205">
    <property type="component" value="Chromosome"/>
</dbReference>
<feature type="transmembrane region" description="Helical" evidence="11">
    <location>
        <begin position="144"/>
        <end position="161"/>
    </location>
</feature>
<evidence type="ECO:0000256" key="3">
    <source>
        <dbReference type="ARBA" id="ARBA00022516"/>
    </source>
</evidence>
<feature type="transmembrane region" description="Helical" evidence="11">
    <location>
        <begin position="236"/>
        <end position="258"/>
    </location>
</feature>
<keyword evidence="2" id="KW-1003">Cell membrane</keyword>
<gene>
    <name evidence="13" type="ORF">C0099_14580</name>
</gene>
<keyword evidence="9" id="KW-0443">Lipid metabolism</keyword>
<evidence type="ECO:0000256" key="9">
    <source>
        <dbReference type="ARBA" id="ARBA00023098"/>
    </source>
</evidence>
<dbReference type="GO" id="GO:0009103">
    <property type="term" value="P:lipopolysaccharide biosynthetic process"/>
    <property type="evidence" value="ECO:0007669"/>
    <property type="project" value="UniProtKB-KW"/>
</dbReference>
<dbReference type="Gene3D" id="1.10.3730.20">
    <property type="match status" value="2"/>
</dbReference>
<name>A0A2I6S9Z1_9RHOO</name>
<evidence type="ECO:0000256" key="4">
    <source>
        <dbReference type="ARBA" id="ARBA00022519"/>
    </source>
</evidence>
<accession>A0A2I6S9Z1</accession>
<evidence type="ECO:0000256" key="11">
    <source>
        <dbReference type="SAM" id="Phobius"/>
    </source>
</evidence>
<evidence type="ECO:0000313" key="14">
    <source>
        <dbReference type="Proteomes" id="UP000242205"/>
    </source>
</evidence>
<dbReference type="InterPro" id="IPR037185">
    <property type="entry name" value="EmrE-like"/>
</dbReference>
<keyword evidence="4" id="KW-0997">Cell inner membrane</keyword>
<feature type="domain" description="EamA" evidence="12">
    <location>
        <begin position="146"/>
        <end position="278"/>
    </location>
</feature>
<dbReference type="OrthoDB" id="9783707at2"/>
<dbReference type="RefSeq" id="WP_102248101.1">
    <property type="nucleotide sequence ID" value="NZ_CP025682.1"/>
</dbReference>
<feature type="transmembrane region" description="Helical" evidence="11">
    <location>
        <begin position="103"/>
        <end position="132"/>
    </location>
</feature>
<feature type="transmembrane region" description="Helical" evidence="11">
    <location>
        <begin position="211"/>
        <end position="230"/>
    </location>
</feature>
<dbReference type="GO" id="GO:0005886">
    <property type="term" value="C:plasma membrane"/>
    <property type="evidence" value="ECO:0007669"/>
    <property type="project" value="UniProtKB-SubCell"/>
</dbReference>
<dbReference type="EMBL" id="CP025682">
    <property type="protein sequence ID" value="AUN96057.1"/>
    <property type="molecule type" value="Genomic_DNA"/>
</dbReference>
<keyword evidence="6 11" id="KW-0812">Transmembrane</keyword>
<keyword evidence="10 11" id="KW-0472">Membrane</keyword>
<keyword evidence="14" id="KW-1185">Reference proteome</keyword>
<keyword evidence="5" id="KW-0441">Lipid A biosynthesis</keyword>
<dbReference type="InterPro" id="IPR000390">
    <property type="entry name" value="Small_drug/metabolite_transptr"/>
</dbReference>
<dbReference type="GO" id="GO:0022857">
    <property type="term" value="F:transmembrane transporter activity"/>
    <property type="evidence" value="ECO:0007669"/>
    <property type="project" value="InterPro"/>
</dbReference>
<evidence type="ECO:0000256" key="5">
    <source>
        <dbReference type="ARBA" id="ARBA00022556"/>
    </source>
</evidence>
<dbReference type="SUPFAM" id="SSF103481">
    <property type="entry name" value="Multidrug resistance efflux transporter EmrE"/>
    <property type="match status" value="2"/>
</dbReference>
<dbReference type="KEGG" id="atw:C0099_14580"/>
<dbReference type="PANTHER" id="PTHR30561:SF9">
    <property type="entry name" value="4-AMINO-4-DEOXY-L-ARABINOSE-PHOSPHOUNDECAPRENOL FLIPPASE SUBUNIT ARNF-RELATED"/>
    <property type="match status" value="1"/>
</dbReference>
<dbReference type="InterPro" id="IPR000620">
    <property type="entry name" value="EamA_dom"/>
</dbReference>
<feature type="domain" description="EamA" evidence="12">
    <location>
        <begin position="4"/>
        <end position="132"/>
    </location>
</feature>
<dbReference type="PANTHER" id="PTHR30561">
    <property type="entry name" value="SMR FAMILY PROTON-DEPENDENT DRUG EFFLUX TRANSPORTER SUGE"/>
    <property type="match status" value="1"/>
</dbReference>
<evidence type="ECO:0000256" key="7">
    <source>
        <dbReference type="ARBA" id="ARBA00022985"/>
    </source>
</evidence>
<reference evidence="13 14" key="1">
    <citation type="submission" date="2018-01" db="EMBL/GenBank/DDBJ databases">
        <authorList>
            <person name="Fu G.-Y."/>
        </authorList>
    </citation>
    <scope>NUCLEOTIDE SEQUENCE [LARGE SCALE GENOMIC DNA]</scope>
    <source>
        <strain evidence="13 14">SY39</strain>
    </source>
</reference>
<organism evidence="13 14">
    <name type="scientific">Pseudazoarcus pumilus</name>
    <dbReference type="NCBI Taxonomy" id="2067960"/>
    <lineage>
        <taxon>Bacteria</taxon>
        <taxon>Pseudomonadati</taxon>
        <taxon>Pseudomonadota</taxon>
        <taxon>Betaproteobacteria</taxon>
        <taxon>Rhodocyclales</taxon>
        <taxon>Zoogloeaceae</taxon>
        <taxon>Pseudazoarcus</taxon>
    </lineage>
</organism>
<feature type="transmembrane region" description="Helical" evidence="11">
    <location>
        <begin position="167"/>
        <end position="190"/>
    </location>
</feature>
<evidence type="ECO:0000256" key="2">
    <source>
        <dbReference type="ARBA" id="ARBA00022475"/>
    </source>
</evidence>
<keyword evidence="3" id="KW-0444">Lipid biosynthesis</keyword>
<keyword evidence="7" id="KW-0448">Lipopolysaccharide biosynthesis</keyword>
<evidence type="ECO:0000256" key="6">
    <source>
        <dbReference type="ARBA" id="ARBA00022692"/>
    </source>
</evidence>
<sequence>MSIALAAIGLSVLMHVSWNLLARHTDPRSNFLWWGVAGHLVLLGPWSLWRLAQDAQWSTTLVAAMVVTGVANALYFTGLRGAYRRAPVALVYPIARSSPLLIALWSVLFFGESLSALGWTGILVSVVGLVWLGWTAREGEPRHALPWAALAALCTSIYSLSDKVAVAYLPTFGSQLGMVSACFLFSLTALSLANLRESGSIVPAVRPRWRSVAAGGVFVGTSYALVIHAMQYLPAAYVVTFTNAGLVLATLLGIFAFGERAHWRTRLAAVTVITAGIVCVGLAR</sequence>
<comment type="subcellular location">
    <subcellularLocation>
        <location evidence="1">Cell membrane</location>
        <topology evidence="1">Multi-pass membrane protein</topology>
    </subcellularLocation>
</comment>
<evidence type="ECO:0000313" key="13">
    <source>
        <dbReference type="EMBL" id="AUN96057.1"/>
    </source>
</evidence>
<feature type="transmembrane region" description="Helical" evidence="11">
    <location>
        <begin position="32"/>
        <end position="49"/>
    </location>
</feature>
<dbReference type="Pfam" id="PF00892">
    <property type="entry name" value="EamA"/>
    <property type="match status" value="2"/>
</dbReference>